<feature type="compositionally biased region" description="Polar residues" evidence="1">
    <location>
        <begin position="108"/>
        <end position="128"/>
    </location>
</feature>
<evidence type="ECO:0000313" key="2">
    <source>
        <dbReference type="Proteomes" id="UP000228380"/>
    </source>
</evidence>
<feature type="compositionally biased region" description="Basic and acidic residues" evidence="1">
    <location>
        <begin position="170"/>
        <end position="192"/>
    </location>
</feature>
<gene>
    <name evidence="3" type="primary">LOC103698385</name>
</gene>
<feature type="compositionally biased region" description="Polar residues" evidence="1">
    <location>
        <begin position="155"/>
        <end position="169"/>
    </location>
</feature>
<feature type="region of interest" description="Disordered" evidence="1">
    <location>
        <begin position="108"/>
        <end position="139"/>
    </location>
</feature>
<dbReference type="RefSeq" id="XP_008778605.2">
    <property type="nucleotide sequence ID" value="XM_008780383.4"/>
</dbReference>
<proteinExistence type="predicted"/>
<name>A0A8B7BJM3_PHODC</name>
<evidence type="ECO:0000256" key="1">
    <source>
        <dbReference type="SAM" id="MobiDB-lite"/>
    </source>
</evidence>
<feature type="compositionally biased region" description="Basic and acidic residues" evidence="1">
    <location>
        <begin position="1"/>
        <end position="48"/>
    </location>
</feature>
<organism evidence="2 3">
    <name type="scientific">Phoenix dactylifera</name>
    <name type="common">Date palm</name>
    <dbReference type="NCBI Taxonomy" id="42345"/>
    <lineage>
        <taxon>Eukaryota</taxon>
        <taxon>Viridiplantae</taxon>
        <taxon>Streptophyta</taxon>
        <taxon>Embryophyta</taxon>
        <taxon>Tracheophyta</taxon>
        <taxon>Spermatophyta</taxon>
        <taxon>Magnoliopsida</taxon>
        <taxon>Liliopsida</taxon>
        <taxon>Arecaceae</taxon>
        <taxon>Coryphoideae</taxon>
        <taxon>Phoeniceae</taxon>
        <taxon>Phoenix</taxon>
    </lineage>
</organism>
<reference evidence="2" key="1">
    <citation type="journal article" date="2019" name="Nat. Commun.">
        <title>Genome-wide association mapping of date palm fruit traits.</title>
        <authorList>
            <person name="Hazzouri K.M."/>
            <person name="Gros-Balthazard M."/>
            <person name="Flowers J.M."/>
            <person name="Copetti D."/>
            <person name="Lemansour A."/>
            <person name="Lebrun M."/>
            <person name="Masmoudi K."/>
            <person name="Ferrand S."/>
            <person name="Dhar M.I."/>
            <person name="Fresquez Z.A."/>
            <person name="Rosas U."/>
            <person name="Zhang J."/>
            <person name="Talag J."/>
            <person name="Lee S."/>
            <person name="Kudrna D."/>
            <person name="Powell R.F."/>
            <person name="Leitch I.J."/>
            <person name="Krueger R.R."/>
            <person name="Wing R.A."/>
            <person name="Amiri K.M.A."/>
            <person name="Purugganan M.D."/>
        </authorList>
    </citation>
    <scope>NUCLEOTIDE SEQUENCE [LARGE SCALE GENOMIC DNA]</scope>
    <source>
        <strain evidence="2">cv. Khalas</strain>
    </source>
</reference>
<feature type="region of interest" description="Disordered" evidence="1">
    <location>
        <begin position="1"/>
        <end position="68"/>
    </location>
</feature>
<dbReference type="AlphaFoldDB" id="A0A8B7BJM3"/>
<accession>A0A8B7BJM3</accession>
<feature type="region of interest" description="Disordered" evidence="1">
    <location>
        <begin position="151"/>
        <end position="211"/>
    </location>
</feature>
<keyword evidence="2" id="KW-1185">Reference proteome</keyword>
<dbReference type="OrthoDB" id="790661at2759"/>
<reference evidence="3" key="2">
    <citation type="submission" date="2025-08" db="UniProtKB">
        <authorList>
            <consortium name="RefSeq"/>
        </authorList>
    </citation>
    <scope>IDENTIFICATION</scope>
    <source>
        <tissue evidence="3">Young leaves</tissue>
    </source>
</reference>
<sequence length="211" mass="23155">MAQRKEKSNLRGESAKETPSKREASQSHVPEVEPAAHKVPKLDAESIHKGGSSTATGELHLVDESDGTRWTIQDKTVIDLLKRYKSAPDQKTKDEIAKLLESYVASLTENSGTSQESKNSSNRCSSHQPRMAKASDLGKITGNLQKLKLGENPQVFMSSTKIQASQSDKQFQDSKKGGTKGDLDGNRMDVDKKSRHQPSIQGSGRLPRDNK</sequence>
<dbReference type="KEGG" id="pda:103698385"/>
<dbReference type="Proteomes" id="UP000228380">
    <property type="component" value="Chromosome 11"/>
</dbReference>
<evidence type="ECO:0000313" key="3">
    <source>
        <dbReference type="RefSeq" id="XP_008778605.2"/>
    </source>
</evidence>
<dbReference type="GeneID" id="103698385"/>
<protein>
    <submittedName>
        <fullName evidence="3">Uncharacterized protein LOC103698385</fullName>
    </submittedName>
</protein>